<organism evidence="2 3">
    <name type="scientific">Rhodotorula taiwanensis</name>
    <dbReference type="NCBI Taxonomy" id="741276"/>
    <lineage>
        <taxon>Eukaryota</taxon>
        <taxon>Fungi</taxon>
        <taxon>Dikarya</taxon>
        <taxon>Basidiomycota</taxon>
        <taxon>Pucciniomycotina</taxon>
        <taxon>Microbotryomycetes</taxon>
        <taxon>Sporidiobolales</taxon>
        <taxon>Sporidiobolaceae</taxon>
        <taxon>Rhodotorula</taxon>
    </lineage>
</organism>
<protein>
    <submittedName>
        <fullName evidence="2">Uncharacterized protein</fullName>
    </submittedName>
</protein>
<evidence type="ECO:0000313" key="3">
    <source>
        <dbReference type="Proteomes" id="UP000237144"/>
    </source>
</evidence>
<dbReference type="Proteomes" id="UP000237144">
    <property type="component" value="Unassembled WGS sequence"/>
</dbReference>
<proteinExistence type="predicted"/>
<name>A0A2S5BJ63_9BASI</name>
<reference evidence="2 3" key="1">
    <citation type="journal article" date="2018" name="Front. Microbiol.">
        <title>Prospects for Fungal Bioremediation of Acidic Radioactive Waste Sites: Characterization and Genome Sequence of Rhodotorula taiwanensis MD1149.</title>
        <authorList>
            <person name="Tkavc R."/>
            <person name="Matrosova V.Y."/>
            <person name="Grichenko O.E."/>
            <person name="Gostincar C."/>
            <person name="Volpe R.P."/>
            <person name="Klimenkova P."/>
            <person name="Gaidamakova E.K."/>
            <person name="Zhou C.E."/>
            <person name="Stewart B.J."/>
            <person name="Lyman M.G."/>
            <person name="Malfatti S.A."/>
            <person name="Rubinfeld B."/>
            <person name="Courtot M."/>
            <person name="Singh J."/>
            <person name="Dalgard C.L."/>
            <person name="Hamilton T."/>
            <person name="Frey K.G."/>
            <person name="Gunde-Cimerman N."/>
            <person name="Dugan L."/>
            <person name="Daly M.J."/>
        </authorList>
    </citation>
    <scope>NUCLEOTIDE SEQUENCE [LARGE SCALE GENOMIC DNA]</scope>
    <source>
        <strain evidence="2 3">MD1149</strain>
    </source>
</reference>
<gene>
    <name evidence="2" type="ORF">BMF94_0037</name>
</gene>
<dbReference type="AlphaFoldDB" id="A0A2S5BJ63"/>
<accession>A0A2S5BJ63</accession>
<keyword evidence="3" id="KW-1185">Reference proteome</keyword>
<comment type="caution">
    <text evidence="2">The sequence shown here is derived from an EMBL/GenBank/DDBJ whole genome shotgun (WGS) entry which is preliminary data.</text>
</comment>
<feature type="region of interest" description="Disordered" evidence="1">
    <location>
        <begin position="1"/>
        <end position="103"/>
    </location>
</feature>
<evidence type="ECO:0000313" key="2">
    <source>
        <dbReference type="EMBL" id="POY76788.1"/>
    </source>
</evidence>
<feature type="compositionally biased region" description="Basic and acidic residues" evidence="1">
    <location>
        <begin position="11"/>
        <end position="42"/>
    </location>
</feature>
<dbReference type="OrthoDB" id="5279375at2759"/>
<evidence type="ECO:0000256" key="1">
    <source>
        <dbReference type="SAM" id="MobiDB-lite"/>
    </source>
</evidence>
<dbReference type="EMBL" id="PJQD01000001">
    <property type="protein sequence ID" value="POY76788.1"/>
    <property type="molecule type" value="Genomic_DNA"/>
</dbReference>
<feature type="compositionally biased region" description="Basic and acidic residues" evidence="1">
    <location>
        <begin position="54"/>
        <end position="92"/>
    </location>
</feature>
<sequence length="103" mass="11121">MSNQPDNVYKPSEHDGLREDGQPDKRLSSEHGFGGDRERASEAGKAGGATQPDEVYKPSEHDGLKKDGSPDKRMSSEHGFGGDREFASEMGKKGGRQGGDDEE</sequence>